<evidence type="ECO:0000256" key="2">
    <source>
        <dbReference type="SAM" id="Phobius"/>
    </source>
</evidence>
<evidence type="ECO:0000313" key="4">
    <source>
        <dbReference type="Proteomes" id="UP000014480"/>
    </source>
</evidence>
<dbReference type="Proteomes" id="UP000014480">
    <property type="component" value="Unassembled WGS sequence"/>
</dbReference>
<dbReference type="PANTHER" id="PTHR12224">
    <property type="entry name" value="BETA-1,4-MANNOSYL-GLYCOPROTEIN BETA-1,4-N-ACETYLGLUCOSAMINYL-TRANSFERASE"/>
    <property type="match status" value="1"/>
</dbReference>
<comment type="caution">
    <text evidence="3">The sequence shown here is derived from an EMBL/GenBank/DDBJ whole genome shotgun (WGS) entry which is preliminary data.</text>
</comment>
<dbReference type="PANTHER" id="PTHR12224:SF0">
    <property type="entry name" value="BETA-1,4-MANNOSYL-GLYCOPROTEIN 4-BETA-N-ACETYLGLUCOSAMINYLTRANSFERASE"/>
    <property type="match status" value="1"/>
</dbReference>
<evidence type="ECO:0008006" key="5">
    <source>
        <dbReference type="Google" id="ProtNLM"/>
    </source>
</evidence>
<keyword evidence="2" id="KW-0472">Membrane</keyword>
<dbReference type="InterPro" id="IPR006813">
    <property type="entry name" value="Glyco_trans_17"/>
</dbReference>
<reference evidence="4" key="2">
    <citation type="journal article" date="2019" name="Mol. Plant Microbe Interact.">
        <title>Genome sequence resources for four phytopathogenic fungi from the Colletotrichum orbiculare species complex.</title>
        <authorList>
            <person name="Gan P."/>
            <person name="Tsushima A."/>
            <person name="Narusaka M."/>
            <person name="Narusaka Y."/>
            <person name="Takano Y."/>
            <person name="Kubo Y."/>
            <person name="Shirasu K."/>
        </authorList>
    </citation>
    <scope>GENOME REANNOTATION</scope>
    <source>
        <strain evidence="4">104-T / ATCC 96160 / CBS 514.97 / LARS 414 / MAFF 240422</strain>
    </source>
</reference>
<keyword evidence="2" id="KW-1133">Transmembrane helix</keyword>
<protein>
    <recommendedName>
        <fullName evidence="5">Glycosyl transferase family 17 protein</fullName>
    </recommendedName>
</protein>
<keyword evidence="2" id="KW-0812">Transmembrane</keyword>
<dbReference type="GO" id="GO:0003830">
    <property type="term" value="F:beta-1,4-mannosylglycoprotein 4-beta-N-acetylglucosaminyltransferase activity"/>
    <property type="evidence" value="ECO:0007669"/>
    <property type="project" value="InterPro"/>
</dbReference>
<proteinExistence type="predicted"/>
<feature type="compositionally biased region" description="Polar residues" evidence="1">
    <location>
        <begin position="364"/>
        <end position="373"/>
    </location>
</feature>
<dbReference type="EMBL" id="AMCV02000020">
    <property type="protein sequence ID" value="TDZ19624.1"/>
    <property type="molecule type" value="Genomic_DNA"/>
</dbReference>
<dbReference type="AlphaFoldDB" id="A0A484FQ48"/>
<organism evidence="3 4">
    <name type="scientific">Colletotrichum orbiculare (strain 104-T / ATCC 96160 / CBS 514.97 / LARS 414 / MAFF 240422)</name>
    <name type="common">Cucumber anthracnose fungus</name>
    <name type="synonym">Colletotrichum lagenarium</name>
    <dbReference type="NCBI Taxonomy" id="1213857"/>
    <lineage>
        <taxon>Eukaryota</taxon>
        <taxon>Fungi</taxon>
        <taxon>Dikarya</taxon>
        <taxon>Ascomycota</taxon>
        <taxon>Pezizomycotina</taxon>
        <taxon>Sordariomycetes</taxon>
        <taxon>Hypocreomycetidae</taxon>
        <taxon>Glomerellales</taxon>
        <taxon>Glomerellaceae</taxon>
        <taxon>Colletotrichum</taxon>
        <taxon>Colletotrichum orbiculare species complex</taxon>
    </lineage>
</organism>
<name>A0A484FQ48_COLOR</name>
<sequence>MNKSATTHQIKYLAVVASVVFIWLVWRLNLHSAATEQVRKITHPHGSGSLAVPNAAFADGEVLSPERAAEYCDHYRLKPAAPSLARRRKIYDLLLINTELEMLELRLGQMAPYVDYFVILESDLTFTDLPKPMYVAENMHLFKPWHDKMLVRKMDMDAMKGSSTWDREGKSRNAMYDQVIPNLTGEQAANTDDVLIVSDVDEIPKPEVLRALRNCDVPLRTTIHSKIYYYSYQWLGRNDWTHPQATLYRGADTVLPNDLRGNADDYHFRYGGWHCSYCFSTVDEMANKINSFSHSELNKPEFKDPDWIVQVARRGNDIFGRESNLDRVEENHDVPDYVKRNSDKFSYLLNRDPPNANFKDYTPNADSYSQQLESFPATELPGPS</sequence>
<accession>A0A484FQ48</accession>
<evidence type="ECO:0000256" key="1">
    <source>
        <dbReference type="SAM" id="MobiDB-lite"/>
    </source>
</evidence>
<dbReference type="GO" id="GO:0016020">
    <property type="term" value="C:membrane"/>
    <property type="evidence" value="ECO:0007669"/>
    <property type="project" value="InterPro"/>
</dbReference>
<dbReference type="OrthoDB" id="6474464at2759"/>
<dbReference type="STRING" id="1213857.A0A484FQ48"/>
<keyword evidence="4" id="KW-1185">Reference proteome</keyword>
<dbReference type="GO" id="GO:0006044">
    <property type="term" value="P:N-acetylglucosamine metabolic process"/>
    <property type="evidence" value="ECO:0007669"/>
    <property type="project" value="TreeGrafter"/>
</dbReference>
<evidence type="ECO:0000313" key="3">
    <source>
        <dbReference type="EMBL" id="TDZ19624.1"/>
    </source>
</evidence>
<gene>
    <name evidence="3" type="ORF">Cob_v007681</name>
</gene>
<feature type="region of interest" description="Disordered" evidence="1">
    <location>
        <begin position="359"/>
        <end position="384"/>
    </location>
</feature>
<dbReference type="Pfam" id="PF04724">
    <property type="entry name" value="Glyco_transf_17"/>
    <property type="match status" value="1"/>
</dbReference>
<feature type="transmembrane region" description="Helical" evidence="2">
    <location>
        <begin position="12"/>
        <end position="30"/>
    </location>
</feature>
<reference evidence="4" key="1">
    <citation type="journal article" date="2013" name="New Phytol.">
        <title>Comparative genomic and transcriptomic analyses reveal the hemibiotrophic stage shift of Colletotrichum fungi.</title>
        <authorList>
            <person name="Gan P."/>
            <person name="Ikeda K."/>
            <person name="Irieda H."/>
            <person name="Narusaka M."/>
            <person name="O'Connell R.J."/>
            <person name="Narusaka Y."/>
            <person name="Takano Y."/>
            <person name="Kubo Y."/>
            <person name="Shirasu K."/>
        </authorList>
    </citation>
    <scope>NUCLEOTIDE SEQUENCE [LARGE SCALE GENOMIC DNA]</scope>
    <source>
        <strain evidence="4">104-T / ATCC 96160 / CBS 514.97 / LARS 414 / MAFF 240422</strain>
    </source>
</reference>